<reference evidence="2 3" key="1">
    <citation type="journal article" date="2023" name="Sci. Data">
        <title>Genome assembly of the Korean intertidal mud-creeper Batillaria attramentaria.</title>
        <authorList>
            <person name="Patra A.K."/>
            <person name="Ho P.T."/>
            <person name="Jun S."/>
            <person name="Lee S.J."/>
            <person name="Kim Y."/>
            <person name="Won Y.J."/>
        </authorList>
    </citation>
    <scope>NUCLEOTIDE SEQUENCE [LARGE SCALE GENOMIC DNA]</scope>
    <source>
        <strain evidence="2">Wonlab-2016</strain>
    </source>
</reference>
<feature type="compositionally biased region" description="Basic residues" evidence="1">
    <location>
        <begin position="71"/>
        <end position="84"/>
    </location>
</feature>
<accession>A0ABD0LYU4</accession>
<evidence type="ECO:0000256" key="1">
    <source>
        <dbReference type="SAM" id="MobiDB-lite"/>
    </source>
</evidence>
<evidence type="ECO:0000313" key="2">
    <source>
        <dbReference type="EMBL" id="KAK7504623.1"/>
    </source>
</evidence>
<keyword evidence="3" id="KW-1185">Reference proteome</keyword>
<dbReference type="AlphaFoldDB" id="A0ABD0LYU4"/>
<protein>
    <submittedName>
        <fullName evidence="2">Uncharacterized protein</fullName>
    </submittedName>
</protein>
<gene>
    <name evidence="2" type="ORF">BaRGS_00004109</name>
</gene>
<feature type="compositionally biased region" description="Polar residues" evidence="1">
    <location>
        <begin position="40"/>
        <end position="57"/>
    </location>
</feature>
<dbReference type="EMBL" id="JACVVK020000014">
    <property type="protein sequence ID" value="KAK7504623.1"/>
    <property type="molecule type" value="Genomic_DNA"/>
</dbReference>
<feature type="compositionally biased region" description="Basic and acidic residues" evidence="1">
    <location>
        <begin position="88"/>
        <end position="100"/>
    </location>
</feature>
<evidence type="ECO:0000313" key="3">
    <source>
        <dbReference type="Proteomes" id="UP001519460"/>
    </source>
</evidence>
<feature type="compositionally biased region" description="Basic residues" evidence="1">
    <location>
        <begin position="9"/>
        <end position="22"/>
    </location>
</feature>
<sequence>MLTPVFGTRRNKRKAKGRKTERKPKLPGNTVSFRWKLEMLNNTSSLTKDARTPSTRKLSVRRQAPADKVKGNPKPHYHQKHGPKPRALSKETPDLSARRP</sequence>
<name>A0ABD0LYU4_9CAEN</name>
<organism evidence="2 3">
    <name type="scientific">Batillaria attramentaria</name>
    <dbReference type="NCBI Taxonomy" id="370345"/>
    <lineage>
        <taxon>Eukaryota</taxon>
        <taxon>Metazoa</taxon>
        <taxon>Spiralia</taxon>
        <taxon>Lophotrochozoa</taxon>
        <taxon>Mollusca</taxon>
        <taxon>Gastropoda</taxon>
        <taxon>Caenogastropoda</taxon>
        <taxon>Sorbeoconcha</taxon>
        <taxon>Cerithioidea</taxon>
        <taxon>Batillariidae</taxon>
        <taxon>Batillaria</taxon>
    </lineage>
</organism>
<dbReference type="Proteomes" id="UP001519460">
    <property type="component" value="Unassembled WGS sequence"/>
</dbReference>
<feature type="region of interest" description="Disordered" evidence="1">
    <location>
        <begin position="1"/>
        <end position="100"/>
    </location>
</feature>
<proteinExistence type="predicted"/>
<comment type="caution">
    <text evidence="2">The sequence shown here is derived from an EMBL/GenBank/DDBJ whole genome shotgun (WGS) entry which is preliminary data.</text>
</comment>